<keyword evidence="3" id="KW-1185">Reference proteome</keyword>
<dbReference type="AlphaFoldDB" id="K6GJD4"/>
<organism evidence="2 3">
    <name type="scientific">SAR86 cluster bacterium SAR86E</name>
    <dbReference type="NCBI Taxonomy" id="1208365"/>
    <lineage>
        <taxon>Bacteria</taxon>
        <taxon>Pseudomonadati</taxon>
        <taxon>Pseudomonadota</taxon>
        <taxon>Gammaproteobacteria</taxon>
        <taxon>SAR86 cluster</taxon>
    </lineage>
</organism>
<dbReference type="GO" id="GO:0015628">
    <property type="term" value="P:protein secretion by the type II secretion system"/>
    <property type="evidence" value="ECO:0007669"/>
    <property type="project" value="InterPro"/>
</dbReference>
<reference evidence="2 3" key="1">
    <citation type="submission" date="2012-09" db="EMBL/GenBank/DDBJ databases">
        <authorList>
            <person name="Dupont C.L."/>
            <person name="Rusch D.B."/>
            <person name="Lombardo M.-J."/>
            <person name="Novotny M."/>
            <person name="Yee-Greenbaum J."/>
            <person name="Laskin R."/>
        </authorList>
    </citation>
    <scope>NUCLEOTIDE SEQUENCE [LARGE SCALE GENOMIC DNA]</scope>
    <source>
        <strain evidence="2">SAR86E</strain>
    </source>
</reference>
<dbReference type="SUPFAM" id="SSF54523">
    <property type="entry name" value="Pili subunits"/>
    <property type="match status" value="1"/>
</dbReference>
<evidence type="ECO:0000313" key="2">
    <source>
        <dbReference type="EMBL" id="EKO37065.1"/>
    </source>
</evidence>
<dbReference type="Pfam" id="PF02501">
    <property type="entry name" value="T2SSI"/>
    <property type="match status" value="1"/>
</dbReference>
<gene>
    <name evidence="2" type="ORF">B273_0022</name>
</gene>
<dbReference type="GO" id="GO:0015627">
    <property type="term" value="C:type II protein secretion system complex"/>
    <property type="evidence" value="ECO:0007669"/>
    <property type="project" value="InterPro"/>
</dbReference>
<dbReference type="Proteomes" id="UP000010310">
    <property type="component" value="Unassembled WGS sequence"/>
</dbReference>
<dbReference type="InterPro" id="IPR045584">
    <property type="entry name" value="Pilin-like"/>
</dbReference>
<dbReference type="InterPro" id="IPR003413">
    <property type="entry name" value="T2SS_GspI_C"/>
</dbReference>
<evidence type="ECO:0000259" key="1">
    <source>
        <dbReference type="Pfam" id="PF02501"/>
    </source>
</evidence>
<feature type="domain" description="Type II secretion system protein GspI C-terminal" evidence="1">
    <location>
        <begin position="20"/>
        <end position="97"/>
    </location>
</feature>
<dbReference type="Gene3D" id="3.30.1300.30">
    <property type="entry name" value="GSPII I/J protein-like"/>
    <property type="match status" value="1"/>
</dbReference>
<sequence>MSVMAVFQFISSTTYSVYSLENRTFARELANNRLSLTQTIEPLNGSMQPSRRGEAEFGGKKFYWTEELNDTSEDFSELTIRVGLDENQTIYQLQTFIEKK</sequence>
<name>K6GJD4_9GAMM</name>
<evidence type="ECO:0000313" key="3">
    <source>
        <dbReference type="Proteomes" id="UP000010310"/>
    </source>
</evidence>
<dbReference type="STRING" id="1208365.B273_0022"/>
<dbReference type="EMBL" id="AMWX01000001">
    <property type="protein sequence ID" value="EKO37065.1"/>
    <property type="molecule type" value="Genomic_DNA"/>
</dbReference>
<accession>K6GJD4</accession>
<comment type="caution">
    <text evidence="2">The sequence shown here is derived from an EMBL/GenBank/DDBJ whole genome shotgun (WGS) entry which is preliminary data.</text>
</comment>
<protein>
    <submittedName>
        <fullName evidence="2">Type II secretion system protein I</fullName>
    </submittedName>
</protein>
<proteinExistence type="predicted"/>